<keyword evidence="5" id="KW-1185">Reference proteome</keyword>
<comment type="similarity">
    <text evidence="1">Belongs to the non-flavoprotein flavin reductase family.</text>
</comment>
<dbReference type="InterPro" id="IPR002563">
    <property type="entry name" value="Flavin_Rdtase-like_dom"/>
</dbReference>
<dbReference type="RefSeq" id="WP_014442831.1">
    <property type="nucleotide sequence ID" value="NC_017093.1"/>
</dbReference>
<dbReference type="OrthoDB" id="9792858at2"/>
<dbReference type="SUPFAM" id="SSF50475">
    <property type="entry name" value="FMN-binding split barrel"/>
    <property type="match status" value="1"/>
</dbReference>
<protein>
    <submittedName>
        <fullName evidence="4">Putative flavin reductase</fullName>
    </submittedName>
</protein>
<dbReference type="HOGENOM" id="CLU_059021_1_3_11"/>
<dbReference type="STRING" id="512565.AMIS_27160"/>
<dbReference type="eggNOG" id="COG1853">
    <property type="taxonomic scope" value="Bacteria"/>
</dbReference>
<evidence type="ECO:0000256" key="2">
    <source>
        <dbReference type="ARBA" id="ARBA00023002"/>
    </source>
</evidence>
<organism evidence="4 5">
    <name type="scientific">Actinoplanes missouriensis (strain ATCC 14538 / DSM 43046 / CBS 188.64 / JCM 3121 / NBRC 102363 / NCIMB 12654 / NRRL B-3342 / UNCC 431)</name>
    <dbReference type="NCBI Taxonomy" id="512565"/>
    <lineage>
        <taxon>Bacteria</taxon>
        <taxon>Bacillati</taxon>
        <taxon>Actinomycetota</taxon>
        <taxon>Actinomycetes</taxon>
        <taxon>Micromonosporales</taxon>
        <taxon>Micromonosporaceae</taxon>
        <taxon>Actinoplanes</taxon>
    </lineage>
</organism>
<dbReference type="Proteomes" id="UP000007882">
    <property type="component" value="Chromosome"/>
</dbReference>
<dbReference type="GO" id="GO:0042602">
    <property type="term" value="F:riboflavin reductase (NADPH) activity"/>
    <property type="evidence" value="ECO:0007669"/>
    <property type="project" value="TreeGrafter"/>
</dbReference>
<dbReference type="Gene3D" id="2.30.110.10">
    <property type="entry name" value="Electron Transport, Fmn-binding Protein, Chain A"/>
    <property type="match status" value="1"/>
</dbReference>
<evidence type="ECO:0000313" key="5">
    <source>
        <dbReference type="Proteomes" id="UP000007882"/>
    </source>
</evidence>
<dbReference type="PANTHER" id="PTHR30466:SF11">
    <property type="entry name" value="FLAVIN-DEPENDENT MONOOXYGENASE, REDUCTASE SUBUNIT HSAB"/>
    <property type="match status" value="1"/>
</dbReference>
<dbReference type="SMART" id="SM00903">
    <property type="entry name" value="Flavin_Reduct"/>
    <property type="match status" value="1"/>
</dbReference>
<evidence type="ECO:0000256" key="1">
    <source>
        <dbReference type="ARBA" id="ARBA00008898"/>
    </source>
</evidence>
<proteinExistence type="inferred from homology"/>
<dbReference type="PANTHER" id="PTHR30466">
    <property type="entry name" value="FLAVIN REDUCTASE"/>
    <property type="match status" value="1"/>
</dbReference>
<name>I0H4J9_ACTM4</name>
<sequence length="169" mass="17921">MQMAPADLRSQPKSWELRQIYGCFPTGVAAVCAAGARGRPIGTAVTGFTPVSLDPPLVGINVLMTSTTWPRLKAAPRIGISVLSQDHDRAAVLLAAGASDWVTETPHVITAGGAVLIDGATAWLECAVDAQHRAGDHMIVLLRVLSCAGDPSHHPLVVHGNRFHRLREL</sequence>
<reference evidence="4 5" key="1">
    <citation type="submission" date="2012-02" db="EMBL/GenBank/DDBJ databases">
        <title>Complete genome sequence of Actinoplanes missouriensis 431 (= NBRC 102363).</title>
        <authorList>
            <person name="Ohnishi Y."/>
            <person name="Ishikawa J."/>
            <person name="Sekine M."/>
            <person name="Hosoyama A."/>
            <person name="Harada T."/>
            <person name="Narita H."/>
            <person name="Hata T."/>
            <person name="Konno Y."/>
            <person name="Tutikane K."/>
            <person name="Fujita N."/>
            <person name="Horinouchi S."/>
            <person name="Hayakawa M."/>
        </authorList>
    </citation>
    <scope>NUCLEOTIDE SEQUENCE [LARGE SCALE GENOMIC DNA]</scope>
    <source>
        <strain evidence="5">ATCC 14538 / DSM 43046 / CBS 188.64 / JCM 3121 / NBRC 102363 / NCIMB 12654 / NRRL B-3342 / UNCC 431</strain>
    </source>
</reference>
<feature type="domain" description="Flavin reductase like" evidence="3">
    <location>
        <begin position="21"/>
        <end position="165"/>
    </location>
</feature>
<gene>
    <name evidence="4" type="ordered locus">AMIS_27160</name>
</gene>
<dbReference type="PATRIC" id="fig|512565.3.peg.2716"/>
<dbReference type="GO" id="GO:0010181">
    <property type="term" value="F:FMN binding"/>
    <property type="evidence" value="ECO:0007669"/>
    <property type="project" value="InterPro"/>
</dbReference>
<accession>I0H4J9</accession>
<keyword evidence="2" id="KW-0560">Oxidoreductase</keyword>
<dbReference type="EMBL" id="AP012319">
    <property type="protein sequence ID" value="BAL87936.1"/>
    <property type="molecule type" value="Genomic_DNA"/>
</dbReference>
<dbReference type="KEGG" id="ams:AMIS_27160"/>
<evidence type="ECO:0000259" key="3">
    <source>
        <dbReference type="SMART" id="SM00903"/>
    </source>
</evidence>
<dbReference type="AlphaFoldDB" id="I0H4J9"/>
<dbReference type="InterPro" id="IPR012349">
    <property type="entry name" value="Split_barrel_FMN-bd"/>
</dbReference>
<dbReference type="InterPro" id="IPR050268">
    <property type="entry name" value="NADH-dep_flavin_reductase"/>
</dbReference>
<dbReference type="Pfam" id="PF01613">
    <property type="entry name" value="Flavin_Reduct"/>
    <property type="match status" value="1"/>
</dbReference>
<evidence type="ECO:0000313" key="4">
    <source>
        <dbReference type="EMBL" id="BAL87936.1"/>
    </source>
</evidence>